<evidence type="ECO:0000256" key="4">
    <source>
        <dbReference type="ARBA" id="ARBA00022679"/>
    </source>
</evidence>
<dbReference type="EMBL" id="MHMW01000028">
    <property type="protein sequence ID" value="OGZ33527.1"/>
    <property type="molecule type" value="Genomic_DNA"/>
</dbReference>
<protein>
    <recommendedName>
        <fullName evidence="2">histidine kinase</fullName>
        <ecNumber evidence="2">2.7.13.3</ecNumber>
    </recommendedName>
</protein>
<comment type="catalytic activity">
    <reaction evidence="1">
        <text>ATP + protein L-histidine = ADP + protein N-phospho-L-histidine.</text>
        <dbReference type="EC" id="2.7.13.3"/>
    </reaction>
</comment>
<dbReference type="Pfam" id="PF13426">
    <property type="entry name" value="PAS_9"/>
    <property type="match status" value="1"/>
</dbReference>
<dbReference type="STRING" id="1801992.A2Y98_01165"/>
<reference evidence="9 10" key="1">
    <citation type="journal article" date="2016" name="Nat. Commun.">
        <title>Thousands of microbial genomes shed light on interconnected biogeochemical processes in an aquifer system.</title>
        <authorList>
            <person name="Anantharaman K."/>
            <person name="Brown C.T."/>
            <person name="Hug L.A."/>
            <person name="Sharon I."/>
            <person name="Castelle C.J."/>
            <person name="Probst A.J."/>
            <person name="Thomas B.C."/>
            <person name="Singh A."/>
            <person name="Wilkins M.J."/>
            <person name="Karaoz U."/>
            <person name="Brodie E.L."/>
            <person name="Williams K.H."/>
            <person name="Hubbard S.S."/>
            <person name="Banfield J.F."/>
        </authorList>
    </citation>
    <scope>NUCLEOTIDE SEQUENCE [LARGE SCALE GENOMIC DNA]</scope>
</reference>
<name>A0A1G2F6H8_9BACT</name>
<evidence type="ECO:0000259" key="8">
    <source>
        <dbReference type="PROSITE" id="PS50113"/>
    </source>
</evidence>
<dbReference type="PROSITE" id="PS50112">
    <property type="entry name" value="PAS"/>
    <property type="match status" value="1"/>
</dbReference>
<feature type="domain" description="PAC" evidence="8">
    <location>
        <begin position="96"/>
        <end position="148"/>
    </location>
</feature>
<evidence type="ECO:0000313" key="10">
    <source>
        <dbReference type="Proteomes" id="UP000179099"/>
    </source>
</evidence>
<accession>A0A1G2F6H8</accession>
<dbReference type="InterPro" id="IPR035965">
    <property type="entry name" value="PAS-like_dom_sf"/>
</dbReference>
<keyword evidence="4" id="KW-0808">Transferase</keyword>
<dbReference type="InterPro" id="IPR000700">
    <property type="entry name" value="PAS-assoc_C"/>
</dbReference>
<keyword evidence="5" id="KW-0418">Kinase</keyword>
<evidence type="ECO:0000313" key="9">
    <source>
        <dbReference type="EMBL" id="OGZ33527.1"/>
    </source>
</evidence>
<feature type="domain" description="PAS" evidence="7">
    <location>
        <begin position="25"/>
        <end position="97"/>
    </location>
</feature>
<dbReference type="EC" id="2.7.13.3" evidence="2"/>
<feature type="coiled-coil region" evidence="6">
    <location>
        <begin position="136"/>
        <end position="198"/>
    </location>
</feature>
<comment type="caution">
    <text evidence="9">The sequence shown here is derived from an EMBL/GenBank/DDBJ whole genome shotgun (WGS) entry which is preliminary data.</text>
</comment>
<evidence type="ECO:0000256" key="5">
    <source>
        <dbReference type="ARBA" id="ARBA00022777"/>
    </source>
</evidence>
<evidence type="ECO:0000256" key="3">
    <source>
        <dbReference type="ARBA" id="ARBA00022553"/>
    </source>
</evidence>
<dbReference type="PROSITE" id="PS50113">
    <property type="entry name" value="PAC"/>
    <property type="match status" value="1"/>
</dbReference>
<dbReference type="SUPFAM" id="SSF55785">
    <property type="entry name" value="PYP-like sensor domain (PAS domain)"/>
    <property type="match status" value="1"/>
</dbReference>
<evidence type="ECO:0000256" key="1">
    <source>
        <dbReference type="ARBA" id="ARBA00000085"/>
    </source>
</evidence>
<organism evidence="9 10">
    <name type="scientific">Candidatus Portnoybacteria bacterium RBG_19FT_COMBO_36_7</name>
    <dbReference type="NCBI Taxonomy" id="1801992"/>
    <lineage>
        <taxon>Bacteria</taxon>
        <taxon>Candidatus Portnoyibacteriota</taxon>
    </lineage>
</organism>
<dbReference type="GO" id="GO:0004673">
    <property type="term" value="F:protein histidine kinase activity"/>
    <property type="evidence" value="ECO:0007669"/>
    <property type="project" value="UniProtKB-EC"/>
</dbReference>
<evidence type="ECO:0000256" key="6">
    <source>
        <dbReference type="SAM" id="Coils"/>
    </source>
</evidence>
<dbReference type="AlphaFoldDB" id="A0A1G2F6H8"/>
<evidence type="ECO:0000256" key="2">
    <source>
        <dbReference type="ARBA" id="ARBA00012438"/>
    </source>
</evidence>
<proteinExistence type="predicted"/>
<evidence type="ECO:0000259" key="7">
    <source>
        <dbReference type="PROSITE" id="PS50112"/>
    </source>
</evidence>
<keyword evidence="6" id="KW-0175">Coiled coil</keyword>
<dbReference type="PANTHER" id="PTHR43304">
    <property type="entry name" value="PHYTOCHROME-LIKE PROTEIN CPH1"/>
    <property type="match status" value="1"/>
</dbReference>
<dbReference type="Gene3D" id="3.30.450.20">
    <property type="entry name" value="PAS domain"/>
    <property type="match status" value="1"/>
</dbReference>
<dbReference type="CDD" id="cd00130">
    <property type="entry name" value="PAS"/>
    <property type="match status" value="1"/>
</dbReference>
<dbReference type="Proteomes" id="UP000179099">
    <property type="component" value="Unassembled WGS sequence"/>
</dbReference>
<gene>
    <name evidence="9" type="ORF">A2Y98_01165</name>
</gene>
<keyword evidence="3" id="KW-0597">Phosphoprotein</keyword>
<dbReference type="NCBIfam" id="TIGR00229">
    <property type="entry name" value="sensory_box"/>
    <property type="match status" value="1"/>
</dbReference>
<dbReference type="PANTHER" id="PTHR43304:SF1">
    <property type="entry name" value="PAC DOMAIN-CONTAINING PROTEIN"/>
    <property type="match status" value="1"/>
</dbReference>
<dbReference type="InterPro" id="IPR052162">
    <property type="entry name" value="Sensor_kinase/Photoreceptor"/>
</dbReference>
<dbReference type="InterPro" id="IPR000014">
    <property type="entry name" value="PAS"/>
</dbReference>
<sequence>MEKSGVKKNKDRDVYSDISEELEELERYIGELSTFMPTPFCIVNPSDMILNINKAFCDLTGYDELEIVGEQIYKIFESNEEAEILREKVLKDGLVRGQEMILVTRSGKKINISVSASLRRDQDDEIIGYFFAFSDISELKKMQRQLEQKVEERTRELSEKISELERFNQLAIGRELKMVELKSEIENLRDQLEKIKGK</sequence>